<dbReference type="Proteomes" id="UP001497623">
    <property type="component" value="Unassembled WGS sequence"/>
</dbReference>
<dbReference type="FunFam" id="2.40.10.10:FF:000068">
    <property type="entry name" value="transmembrane protease serine 2"/>
    <property type="match status" value="1"/>
</dbReference>
<comment type="caution">
    <text evidence="6">The sequence shown here is derived from an EMBL/GenBank/DDBJ whole genome shotgun (WGS) entry which is preliminary data.</text>
</comment>
<evidence type="ECO:0000256" key="3">
    <source>
        <dbReference type="RuleBase" id="RU363034"/>
    </source>
</evidence>
<dbReference type="PRINTS" id="PR00722">
    <property type="entry name" value="CHYMOTRYPSIN"/>
</dbReference>
<keyword evidence="1" id="KW-1015">Disulfide bond</keyword>
<dbReference type="GO" id="GO:0004252">
    <property type="term" value="F:serine-type endopeptidase activity"/>
    <property type="evidence" value="ECO:0007669"/>
    <property type="project" value="InterPro"/>
</dbReference>
<sequence length="351" mass="39458">MSHWTLYILLLLLILQVSTLKTTKQKQDFNNKVIKKYVENNYFKPPTIKKVSALKTTKQKQGFKSKVSALKPLKQKPGMAHKPLKKKPLKKKASCECGISNSNTDRIIGGQPVPRRKYPWLVFVHGRKLSCTGSLISSRHVISAAHCVHTGTKWMSRKGWKVTIGDHNLNEATDNINGETKTVSAKVIRHPKYNPKNADHDIILLKLKKPLKLKKFNVVRPICLPSSSYKNYINVDAICAGWGDTSAIQTTLTEVPHEITLKTENDQCRGYPVTQNMICTKALWKKKTPYLGDSGGPLMVNENGRYVQIGVVSHGQTEKDVKGNKAVAVFTKVTQVLPWIKNKIKKDVICK</sequence>
<organism evidence="6 7">
    <name type="scientific">Meganyctiphanes norvegica</name>
    <name type="common">Northern krill</name>
    <name type="synonym">Thysanopoda norvegica</name>
    <dbReference type="NCBI Taxonomy" id="48144"/>
    <lineage>
        <taxon>Eukaryota</taxon>
        <taxon>Metazoa</taxon>
        <taxon>Ecdysozoa</taxon>
        <taxon>Arthropoda</taxon>
        <taxon>Crustacea</taxon>
        <taxon>Multicrustacea</taxon>
        <taxon>Malacostraca</taxon>
        <taxon>Eumalacostraca</taxon>
        <taxon>Eucarida</taxon>
        <taxon>Euphausiacea</taxon>
        <taxon>Euphausiidae</taxon>
        <taxon>Meganyctiphanes</taxon>
    </lineage>
</organism>
<dbReference type="InterPro" id="IPR033116">
    <property type="entry name" value="TRYPSIN_SER"/>
</dbReference>
<keyword evidence="7" id="KW-1185">Reference proteome</keyword>
<dbReference type="InterPro" id="IPR009003">
    <property type="entry name" value="Peptidase_S1_PA"/>
</dbReference>
<dbReference type="CDD" id="cd00190">
    <property type="entry name" value="Tryp_SPc"/>
    <property type="match status" value="1"/>
</dbReference>
<dbReference type="InterPro" id="IPR051487">
    <property type="entry name" value="Ser/Thr_Proteases_Immune/Dev"/>
</dbReference>
<evidence type="ECO:0000313" key="7">
    <source>
        <dbReference type="Proteomes" id="UP001497623"/>
    </source>
</evidence>
<gene>
    <name evidence="6" type="ORF">MNOR_LOCUS12517</name>
</gene>
<dbReference type="PROSITE" id="PS00134">
    <property type="entry name" value="TRYPSIN_HIS"/>
    <property type="match status" value="1"/>
</dbReference>
<dbReference type="EMBL" id="CAXKWB010006884">
    <property type="protein sequence ID" value="CAL4084792.1"/>
    <property type="molecule type" value="Genomic_DNA"/>
</dbReference>
<keyword evidence="3" id="KW-0720">Serine protease</keyword>
<dbReference type="SMART" id="SM00020">
    <property type="entry name" value="Tryp_SPc"/>
    <property type="match status" value="1"/>
</dbReference>
<protein>
    <recommendedName>
        <fullName evidence="5">Peptidase S1 domain-containing protein</fullName>
    </recommendedName>
</protein>
<keyword evidence="3" id="KW-0645">Protease</keyword>
<dbReference type="PROSITE" id="PS50240">
    <property type="entry name" value="TRYPSIN_DOM"/>
    <property type="match status" value="1"/>
</dbReference>
<evidence type="ECO:0000256" key="4">
    <source>
        <dbReference type="SAM" id="SignalP"/>
    </source>
</evidence>
<reference evidence="6 7" key="1">
    <citation type="submission" date="2024-05" db="EMBL/GenBank/DDBJ databases">
        <authorList>
            <person name="Wallberg A."/>
        </authorList>
    </citation>
    <scope>NUCLEOTIDE SEQUENCE [LARGE SCALE GENOMIC DNA]</scope>
</reference>
<keyword evidence="3" id="KW-0378">Hydrolase</keyword>
<comment type="similarity">
    <text evidence="2">Belongs to the peptidase S1 family. CLIP subfamily.</text>
</comment>
<evidence type="ECO:0000259" key="5">
    <source>
        <dbReference type="PROSITE" id="PS50240"/>
    </source>
</evidence>
<dbReference type="Pfam" id="PF00089">
    <property type="entry name" value="Trypsin"/>
    <property type="match status" value="1"/>
</dbReference>
<feature type="domain" description="Peptidase S1" evidence="5">
    <location>
        <begin position="107"/>
        <end position="345"/>
    </location>
</feature>
<dbReference type="Gene3D" id="2.40.10.10">
    <property type="entry name" value="Trypsin-like serine proteases"/>
    <property type="match status" value="1"/>
</dbReference>
<dbReference type="PROSITE" id="PS00135">
    <property type="entry name" value="TRYPSIN_SER"/>
    <property type="match status" value="1"/>
</dbReference>
<dbReference type="SUPFAM" id="SSF50494">
    <property type="entry name" value="Trypsin-like serine proteases"/>
    <property type="match status" value="1"/>
</dbReference>
<dbReference type="InterPro" id="IPR001314">
    <property type="entry name" value="Peptidase_S1A"/>
</dbReference>
<dbReference type="InterPro" id="IPR018114">
    <property type="entry name" value="TRYPSIN_HIS"/>
</dbReference>
<dbReference type="GO" id="GO:0006508">
    <property type="term" value="P:proteolysis"/>
    <property type="evidence" value="ECO:0007669"/>
    <property type="project" value="UniProtKB-KW"/>
</dbReference>
<evidence type="ECO:0000313" key="6">
    <source>
        <dbReference type="EMBL" id="CAL4084792.1"/>
    </source>
</evidence>
<dbReference type="AlphaFoldDB" id="A0AAV2QH19"/>
<feature type="chain" id="PRO_5043393794" description="Peptidase S1 domain-containing protein" evidence="4">
    <location>
        <begin position="20"/>
        <end position="351"/>
    </location>
</feature>
<evidence type="ECO:0000256" key="1">
    <source>
        <dbReference type="ARBA" id="ARBA00023157"/>
    </source>
</evidence>
<dbReference type="PANTHER" id="PTHR24256">
    <property type="entry name" value="TRYPTASE-RELATED"/>
    <property type="match status" value="1"/>
</dbReference>
<feature type="non-terminal residue" evidence="6">
    <location>
        <position position="351"/>
    </location>
</feature>
<feature type="signal peptide" evidence="4">
    <location>
        <begin position="1"/>
        <end position="19"/>
    </location>
</feature>
<dbReference type="InterPro" id="IPR001254">
    <property type="entry name" value="Trypsin_dom"/>
</dbReference>
<keyword evidence="4" id="KW-0732">Signal</keyword>
<accession>A0AAV2QH19</accession>
<evidence type="ECO:0000256" key="2">
    <source>
        <dbReference type="ARBA" id="ARBA00024195"/>
    </source>
</evidence>
<name>A0AAV2QH19_MEGNR</name>
<dbReference type="InterPro" id="IPR043504">
    <property type="entry name" value="Peptidase_S1_PA_chymotrypsin"/>
</dbReference>
<proteinExistence type="inferred from homology"/>